<dbReference type="CDD" id="cd00098">
    <property type="entry name" value="IgC1"/>
    <property type="match status" value="2"/>
</dbReference>
<keyword evidence="7" id="KW-1185">Reference proteome</keyword>
<dbReference type="Gene3D" id="2.60.40.10">
    <property type="entry name" value="Immunoglobulins"/>
    <property type="match status" value="3"/>
</dbReference>
<feature type="compositionally biased region" description="Basic and acidic residues" evidence="3">
    <location>
        <begin position="814"/>
        <end position="829"/>
    </location>
</feature>
<dbReference type="Pfam" id="PF07686">
    <property type="entry name" value="V-set"/>
    <property type="match status" value="1"/>
</dbReference>
<evidence type="ECO:0000259" key="5">
    <source>
        <dbReference type="PROSITE" id="PS50835"/>
    </source>
</evidence>
<proteinExistence type="predicted"/>
<evidence type="ECO:0000256" key="3">
    <source>
        <dbReference type="SAM" id="MobiDB-lite"/>
    </source>
</evidence>
<reference evidence="6" key="2">
    <citation type="submission" date="2025-09" db="UniProtKB">
        <authorList>
            <consortium name="Ensembl"/>
        </authorList>
    </citation>
    <scope>IDENTIFICATION</scope>
</reference>
<dbReference type="InterPro" id="IPR013106">
    <property type="entry name" value="Ig_V-set"/>
</dbReference>
<dbReference type="InterPro" id="IPR051755">
    <property type="entry name" value="Ig-like_CS_Receptor"/>
</dbReference>
<feature type="compositionally biased region" description="Polar residues" evidence="3">
    <location>
        <begin position="616"/>
        <end position="627"/>
    </location>
</feature>
<keyword evidence="2" id="KW-0325">Glycoprotein</keyword>
<feature type="region of interest" description="Disordered" evidence="3">
    <location>
        <begin position="148"/>
        <end position="170"/>
    </location>
</feature>
<dbReference type="PROSITE" id="PS50835">
    <property type="entry name" value="IG_LIKE"/>
    <property type="match status" value="3"/>
</dbReference>
<dbReference type="PROSITE" id="PS00290">
    <property type="entry name" value="IG_MHC"/>
    <property type="match status" value="2"/>
</dbReference>
<dbReference type="InterPro" id="IPR003597">
    <property type="entry name" value="Ig_C1-set"/>
</dbReference>
<dbReference type="InterPro" id="IPR013783">
    <property type="entry name" value="Ig-like_fold"/>
</dbReference>
<feature type="transmembrane region" description="Helical" evidence="4">
    <location>
        <begin position="201"/>
        <end position="225"/>
    </location>
</feature>
<dbReference type="InterPro" id="IPR003006">
    <property type="entry name" value="Ig/MHC_CS"/>
</dbReference>
<feature type="compositionally biased region" description="Basic and acidic residues" evidence="3">
    <location>
        <begin position="861"/>
        <end position="891"/>
    </location>
</feature>
<protein>
    <recommendedName>
        <fullName evidence="5">Ig-like domain-containing protein</fullName>
    </recommendedName>
</protein>
<evidence type="ECO:0000256" key="4">
    <source>
        <dbReference type="SAM" id="Phobius"/>
    </source>
</evidence>
<feature type="compositionally biased region" description="Basic and acidic residues" evidence="3">
    <location>
        <begin position="729"/>
        <end position="780"/>
    </location>
</feature>
<dbReference type="FunFam" id="2.60.40.10:FF:001774">
    <property type="entry name" value="Uncharacterized LOC100216153"/>
    <property type="match status" value="1"/>
</dbReference>
<feature type="compositionally biased region" description="Polar residues" evidence="3">
    <location>
        <begin position="594"/>
        <end position="603"/>
    </location>
</feature>
<dbReference type="Ensembl" id="ENSLLET00000029998.1">
    <property type="protein sequence ID" value="ENSLLEP00000028874.1"/>
    <property type="gene ID" value="ENSLLEG00000018197.1"/>
</dbReference>
<sequence length="891" mass="95873">MGSDALIPCTFTVDKPPVDPKYFAVFWYFKGNVTLSYDDVVETQDPRFSLNTINSLNGDASLSISSVMMSDKGAYTCSILYSPERKEKEVTLYVQAAPVIKITGSPIDISKESVLTCNITRFYPENIDVKWFKDGVIIDRVSVSKPQRNPDGTYSVTSTVTTTPTEEDGNHTFSCRVQHESLPQPLQENFQLEHPDKKDTFLPIILGIAAAVIVLIVCVGAYLAYRFCKGKEHRRKVQNNGEELVPLTGVSPPHVEDIEIPDQIQCNQEVTLRCNISRYPKNLTVTWLKYDPETKQTAPVDQRKGYKTPTLQRDEQQDHTYISTARLVFTPSYESDDGAVFTCRVEHPSLKGAIERRTKPLHVTGLTRPPAVPVQPPRGRTSNFETLYATANLDLEDIQNNLSDSFPGRHVGRGAGTSDGRDAGTSDGRGAGTSDRRGAGTSDGRGAGTSDRRGAGTSDGRGAGTSDGRGAGTSDGRGAGTSDGRGAGTSDGRGAGTSDGRGAGTSDGRGAGTSDGRGAGTSDGRGAGTPDGRGAGTSDGRGAGTSDGRGAGTSDGRGAGTSDGRGAGTSDGRDAGMSDGRGTKKHLTGPSVGPGNTVTNQPKLGNVEKTMKENIGKTSKNSQQQSIIEELQRVTQERRLRQEGTPQKHCTPASHNVELSPKITDMSSVQNTVRGRESSQQSERGERPIGGTERQTGAPELVRTENVTKPRKRPSTSEAVSDGQAHTHTMTDEKKGNATETTKETSSHVERAPRTQTEEDPSIRESVEEQSDVCKEKEADPQTETPPEDPNGKHREPGTETKADPQTETPPEDPNDKHREPGTETKADPQTETPPEDPNHTHREPGTETKADPQTETPPEDPNHTHREPGTETKADPQRETPPEDPNQRRK</sequence>
<dbReference type="OrthoDB" id="10043043at2759"/>
<evidence type="ECO:0000256" key="1">
    <source>
        <dbReference type="ARBA" id="ARBA00023157"/>
    </source>
</evidence>
<accession>A0A8C5PW66</accession>
<dbReference type="GeneTree" id="ENSGT00940000163371"/>
<organism evidence="6 7">
    <name type="scientific">Leptobrachium leishanense</name>
    <name type="common">Leishan spiny toad</name>
    <dbReference type="NCBI Taxonomy" id="445787"/>
    <lineage>
        <taxon>Eukaryota</taxon>
        <taxon>Metazoa</taxon>
        <taxon>Chordata</taxon>
        <taxon>Craniata</taxon>
        <taxon>Vertebrata</taxon>
        <taxon>Euteleostomi</taxon>
        <taxon>Amphibia</taxon>
        <taxon>Batrachia</taxon>
        <taxon>Anura</taxon>
        <taxon>Pelobatoidea</taxon>
        <taxon>Megophryidae</taxon>
        <taxon>Leptobrachium</taxon>
    </lineage>
</organism>
<evidence type="ECO:0000256" key="2">
    <source>
        <dbReference type="ARBA" id="ARBA00023180"/>
    </source>
</evidence>
<feature type="domain" description="Ig-like" evidence="5">
    <location>
        <begin position="98"/>
        <end position="191"/>
    </location>
</feature>
<feature type="compositionally biased region" description="Low complexity" evidence="3">
    <location>
        <begin position="153"/>
        <end position="164"/>
    </location>
</feature>
<dbReference type="PANTHER" id="PTHR19971">
    <property type="entry name" value="SIGNAL-REGULATORY PROTEIN BETA"/>
    <property type="match status" value="1"/>
</dbReference>
<feature type="region of interest" description="Disordered" evidence="3">
    <location>
        <begin position="400"/>
        <end position="891"/>
    </location>
</feature>
<dbReference type="Proteomes" id="UP000694569">
    <property type="component" value="Unplaced"/>
</dbReference>
<evidence type="ECO:0000313" key="6">
    <source>
        <dbReference type="Ensembl" id="ENSLLEP00000028874.1"/>
    </source>
</evidence>
<feature type="compositionally biased region" description="Polar residues" evidence="3">
    <location>
        <begin position="665"/>
        <end position="682"/>
    </location>
</feature>
<reference evidence="6" key="1">
    <citation type="submission" date="2025-08" db="UniProtKB">
        <authorList>
            <consortium name="Ensembl"/>
        </authorList>
    </citation>
    <scope>IDENTIFICATION</scope>
</reference>
<feature type="domain" description="Ig-like" evidence="5">
    <location>
        <begin position="1"/>
        <end position="91"/>
    </location>
</feature>
<dbReference type="Pfam" id="PF07654">
    <property type="entry name" value="C1-set"/>
    <property type="match status" value="2"/>
</dbReference>
<dbReference type="InterPro" id="IPR036179">
    <property type="entry name" value="Ig-like_dom_sf"/>
</dbReference>
<evidence type="ECO:0000313" key="7">
    <source>
        <dbReference type="Proteomes" id="UP000694569"/>
    </source>
</evidence>
<keyword evidence="1" id="KW-1015">Disulfide bond</keyword>
<dbReference type="AlphaFoldDB" id="A0A8C5PW66"/>
<dbReference type="InterPro" id="IPR007110">
    <property type="entry name" value="Ig-like_dom"/>
</dbReference>
<keyword evidence="4" id="KW-1133">Transmembrane helix</keyword>
<feature type="compositionally biased region" description="Polar residues" evidence="3">
    <location>
        <begin position="716"/>
        <end position="728"/>
    </location>
</feature>
<keyword evidence="4" id="KW-0812">Transmembrane</keyword>
<dbReference type="FunFam" id="2.60.40.10:FF:001726">
    <property type="entry name" value="Signal-regulatory protein beta 3"/>
    <property type="match status" value="1"/>
</dbReference>
<feature type="compositionally biased region" description="Gly residues" evidence="3">
    <location>
        <begin position="457"/>
        <end position="569"/>
    </location>
</feature>
<feature type="compositionally biased region" description="Basic and acidic residues" evidence="3">
    <location>
        <begin position="630"/>
        <end position="642"/>
    </location>
</feature>
<feature type="domain" description="Ig-like" evidence="5">
    <location>
        <begin position="253"/>
        <end position="362"/>
    </location>
</feature>
<dbReference type="SMART" id="SM00407">
    <property type="entry name" value="IGc1"/>
    <property type="match status" value="2"/>
</dbReference>
<feature type="compositionally biased region" description="Basic and acidic residues" evidence="3">
    <location>
        <begin position="837"/>
        <end position="853"/>
    </location>
</feature>
<keyword evidence="4" id="KW-0472">Membrane</keyword>
<feature type="compositionally biased region" description="Basic and acidic residues" evidence="3">
    <location>
        <begin position="790"/>
        <end position="805"/>
    </location>
</feature>
<dbReference type="SUPFAM" id="SSF48726">
    <property type="entry name" value="Immunoglobulin"/>
    <property type="match status" value="3"/>
</dbReference>
<name>A0A8C5PW66_9ANUR</name>